<evidence type="ECO:0000256" key="2">
    <source>
        <dbReference type="ARBA" id="ARBA00022837"/>
    </source>
</evidence>
<feature type="domain" description="EF-hand" evidence="4">
    <location>
        <begin position="18"/>
        <end position="53"/>
    </location>
</feature>
<dbReference type="GO" id="GO:0005509">
    <property type="term" value="F:calcium ion binding"/>
    <property type="evidence" value="ECO:0007669"/>
    <property type="project" value="InterPro"/>
</dbReference>
<feature type="compositionally biased region" description="Basic residues" evidence="3">
    <location>
        <begin position="1"/>
        <end position="12"/>
    </location>
</feature>
<feature type="domain" description="EF-hand" evidence="4">
    <location>
        <begin position="128"/>
        <end position="163"/>
    </location>
</feature>
<feature type="region of interest" description="Disordered" evidence="3">
    <location>
        <begin position="1"/>
        <end position="21"/>
    </location>
</feature>
<evidence type="ECO:0000256" key="1">
    <source>
        <dbReference type="ARBA" id="ARBA00022737"/>
    </source>
</evidence>
<accession>A0AAQ3K7Y9</accession>
<dbReference type="Gene3D" id="1.10.238.10">
    <property type="entry name" value="EF-hand"/>
    <property type="match status" value="2"/>
</dbReference>
<organism evidence="5 6">
    <name type="scientific">Canna indica</name>
    <name type="common">Indian-shot</name>
    <dbReference type="NCBI Taxonomy" id="4628"/>
    <lineage>
        <taxon>Eukaryota</taxon>
        <taxon>Viridiplantae</taxon>
        <taxon>Streptophyta</taxon>
        <taxon>Embryophyta</taxon>
        <taxon>Tracheophyta</taxon>
        <taxon>Spermatophyta</taxon>
        <taxon>Magnoliopsida</taxon>
        <taxon>Liliopsida</taxon>
        <taxon>Zingiberales</taxon>
        <taxon>Cannaceae</taxon>
        <taxon>Canna</taxon>
    </lineage>
</organism>
<keyword evidence="6" id="KW-1185">Reference proteome</keyword>
<dbReference type="Pfam" id="PF13499">
    <property type="entry name" value="EF-hand_7"/>
    <property type="match status" value="1"/>
</dbReference>
<dbReference type="PANTHER" id="PTHR23048:SF59">
    <property type="entry name" value="EF-HAND SUPERFAMILY PROTEIN"/>
    <property type="match status" value="1"/>
</dbReference>
<gene>
    <name evidence="5" type="ORF">Cni_G11513</name>
</gene>
<keyword evidence="2" id="KW-0106">Calcium</keyword>
<dbReference type="SMART" id="SM00054">
    <property type="entry name" value="EFh"/>
    <property type="match status" value="3"/>
</dbReference>
<dbReference type="CDD" id="cd00051">
    <property type="entry name" value="EFh"/>
    <property type="match status" value="1"/>
</dbReference>
<sequence>MGSRKSNPRARSHGLNQQSRQEIEEVFSASDTYQSGGLDWKQLHDAVRALGFERTDEEFDSLMAEIEEGNSGANDFHKFLNMMIVKFEERHNHQEELMKAFLIIDHDNNGKISISDIQQTANEVGEIFSLDEITGMIEAADMDGDGEVDAEEFMRIMRRTSYDRFSPMTGIGSASRREEASVQLWLHRSPCCPNGSRLRTVYQGGT</sequence>
<evidence type="ECO:0000259" key="4">
    <source>
        <dbReference type="PROSITE" id="PS50222"/>
    </source>
</evidence>
<dbReference type="InterPro" id="IPR002048">
    <property type="entry name" value="EF_hand_dom"/>
</dbReference>
<dbReference type="PANTHER" id="PTHR23048">
    <property type="entry name" value="MYOSIN LIGHT CHAIN 1, 3"/>
    <property type="match status" value="1"/>
</dbReference>
<dbReference type="AlphaFoldDB" id="A0AAQ3K7Y9"/>
<dbReference type="InterPro" id="IPR050230">
    <property type="entry name" value="CALM/Myosin/TropC-like"/>
</dbReference>
<proteinExistence type="predicted"/>
<dbReference type="PROSITE" id="PS50222">
    <property type="entry name" value="EF_HAND_2"/>
    <property type="match status" value="3"/>
</dbReference>
<dbReference type="InterPro" id="IPR011992">
    <property type="entry name" value="EF-hand-dom_pair"/>
</dbReference>
<evidence type="ECO:0000313" key="6">
    <source>
        <dbReference type="Proteomes" id="UP001327560"/>
    </source>
</evidence>
<dbReference type="EMBL" id="CP136892">
    <property type="protein sequence ID" value="WOL02794.1"/>
    <property type="molecule type" value="Genomic_DNA"/>
</dbReference>
<evidence type="ECO:0000313" key="5">
    <source>
        <dbReference type="EMBL" id="WOL02794.1"/>
    </source>
</evidence>
<dbReference type="FunFam" id="1.10.238.10:FF:000001">
    <property type="entry name" value="Calmodulin 1"/>
    <property type="match status" value="1"/>
</dbReference>
<name>A0AAQ3K7Y9_9LILI</name>
<dbReference type="InterPro" id="IPR018247">
    <property type="entry name" value="EF_Hand_1_Ca_BS"/>
</dbReference>
<feature type="domain" description="EF-hand" evidence="4">
    <location>
        <begin position="92"/>
        <end position="127"/>
    </location>
</feature>
<dbReference type="Proteomes" id="UP001327560">
    <property type="component" value="Chromosome 3"/>
</dbReference>
<dbReference type="GO" id="GO:0016460">
    <property type="term" value="C:myosin II complex"/>
    <property type="evidence" value="ECO:0007669"/>
    <property type="project" value="TreeGrafter"/>
</dbReference>
<protein>
    <submittedName>
        <fullName evidence="5">Caltractin</fullName>
    </submittedName>
</protein>
<dbReference type="SUPFAM" id="SSF47473">
    <property type="entry name" value="EF-hand"/>
    <property type="match status" value="1"/>
</dbReference>
<dbReference type="PROSITE" id="PS00018">
    <property type="entry name" value="EF_HAND_1"/>
    <property type="match status" value="2"/>
</dbReference>
<reference evidence="5 6" key="1">
    <citation type="submission" date="2023-10" db="EMBL/GenBank/DDBJ databases">
        <title>Chromosome-scale genome assembly provides insights into flower coloration mechanisms of Canna indica.</title>
        <authorList>
            <person name="Li C."/>
        </authorList>
    </citation>
    <scope>NUCLEOTIDE SEQUENCE [LARGE SCALE GENOMIC DNA]</scope>
    <source>
        <tissue evidence="5">Flower</tissue>
    </source>
</reference>
<keyword evidence="1" id="KW-0677">Repeat</keyword>
<evidence type="ECO:0000256" key="3">
    <source>
        <dbReference type="SAM" id="MobiDB-lite"/>
    </source>
</evidence>